<organism evidence="1">
    <name type="scientific">uncultured Caudovirales phage</name>
    <dbReference type="NCBI Taxonomy" id="2100421"/>
    <lineage>
        <taxon>Viruses</taxon>
        <taxon>Duplodnaviria</taxon>
        <taxon>Heunggongvirae</taxon>
        <taxon>Uroviricota</taxon>
        <taxon>Caudoviricetes</taxon>
        <taxon>Peduoviridae</taxon>
        <taxon>Maltschvirus</taxon>
        <taxon>Maltschvirus maltsch</taxon>
    </lineage>
</organism>
<protein>
    <submittedName>
        <fullName evidence="1">Uncharacterized protein</fullName>
    </submittedName>
</protein>
<gene>
    <name evidence="1" type="ORF">UFOVP132_128</name>
</gene>
<evidence type="ECO:0000313" key="1">
    <source>
        <dbReference type="EMBL" id="CAB4131522.1"/>
    </source>
</evidence>
<reference evidence="1" key="1">
    <citation type="submission" date="2020-04" db="EMBL/GenBank/DDBJ databases">
        <authorList>
            <person name="Chiriac C."/>
            <person name="Salcher M."/>
            <person name="Ghai R."/>
            <person name="Kavagutti S V."/>
        </authorList>
    </citation>
    <scope>NUCLEOTIDE SEQUENCE</scope>
</reference>
<dbReference type="EMBL" id="LR796247">
    <property type="protein sequence ID" value="CAB4131522.1"/>
    <property type="molecule type" value="Genomic_DNA"/>
</dbReference>
<accession>A0A6J5LDC1</accession>
<name>A0A6J5LDC1_9CAUD</name>
<sequence>MFIEIDEELIDRIIKQRLEEDWIHANKEVMILESEDRRGELKPYQRDDLEMYRRLIPAMRVMAAWHFTKHEHEEIFGVQDDDDVIE</sequence>
<proteinExistence type="predicted"/>